<evidence type="ECO:0000313" key="1">
    <source>
        <dbReference type="EMBL" id="CAP79586.1"/>
    </source>
</evidence>
<dbReference type="HOGENOM" id="CLU_1074028_0_0_1"/>
<dbReference type="EMBL" id="AM920438">
    <property type="protein sequence ID" value="CAP79586.1"/>
    <property type="molecule type" value="Genomic_DNA"/>
</dbReference>
<proteinExistence type="predicted"/>
<dbReference type="Proteomes" id="UP000000724">
    <property type="component" value="Contig Pc00c23"/>
</dbReference>
<organism evidence="1 2">
    <name type="scientific">Penicillium rubens (strain ATCC 28089 / DSM 1075 / NRRL 1951 / Wisconsin 54-1255)</name>
    <name type="common">Penicillium chrysogenum</name>
    <dbReference type="NCBI Taxonomy" id="500485"/>
    <lineage>
        <taxon>Eukaryota</taxon>
        <taxon>Fungi</taxon>
        <taxon>Dikarya</taxon>
        <taxon>Ascomycota</taxon>
        <taxon>Pezizomycotina</taxon>
        <taxon>Eurotiomycetes</taxon>
        <taxon>Eurotiomycetidae</taxon>
        <taxon>Eurotiales</taxon>
        <taxon>Aspergillaceae</taxon>
        <taxon>Penicillium</taxon>
        <taxon>Penicillium chrysogenum species complex</taxon>
    </lineage>
</organism>
<protein>
    <submittedName>
        <fullName evidence="1">Uncharacterized protein</fullName>
    </submittedName>
</protein>
<evidence type="ECO:0000313" key="2">
    <source>
        <dbReference type="Proteomes" id="UP000000724"/>
    </source>
</evidence>
<name>B6HWE2_PENRW</name>
<gene>
    <name evidence="1" type="ORF">Pc23g00920</name>
    <name evidence="1" type="ORF">PCH_Pc23g00920</name>
</gene>
<dbReference type="VEuPathDB" id="FungiDB:PCH_Pc23g00920"/>
<keyword evidence="2" id="KW-1185">Reference proteome</keyword>
<dbReference type="AlphaFoldDB" id="B6HWE2"/>
<reference evidence="1 2" key="1">
    <citation type="journal article" date="2008" name="Nat. Biotechnol.">
        <title>Genome sequencing and analysis of the filamentous fungus Penicillium chrysogenum.</title>
        <authorList>
            <person name="van den Berg M.A."/>
            <person name="Albang R."/>
            <person name="Albermann K."/>
            <person name="Badger J.H."/>
            <person name="Daran J.-M."/>
            <person name="Driessen A.J.M."/>
            <person name="Garcia-Estrada C."/>
            <person name="Fedorova N.D."/>
            <person name="Harris D.M."/>
            <person name="Heijne W.H.M."/>
            <person name="Joardar V.S."/>
            <person name="Kiel J.A.K.W."/>
            <person name="Kovalchuk A."/>
            <person name="Martin J.F."/>
            <person name="Nierman W.C."/>
            <person name="Nijland J.G."/>
            <person name="Pronk J.T."/>
            <person name="Roubos J.A."/>
            <person name="van der Klei I.J."/>
            <person name="van Peij N.N.M.E."/>
            <person name="Veenhuis M."/>
            <person name="von Doehren H."/>
            <person name="Wagner C."/>
            <person name="Wortman J.R."/>
            <person name="Bovenberg R.A.L."/>
        </authorList>
    </citation>
    <scope>NUCLEOTIDE SEQUENCE [LARGE SCALE GENOMIC DNA]</scope>
    <source>
        <strain evidence="2">ATCC 28089 / DSM 1075 / NRRL 1951 / Wisconsin 54-1255</strain>
    </source>
</reference>
<accession>B6HWE2</accession>
<sequence>MGAYPTPMESTGNVRYSHGSGVPWDLGLAWLLRSDSRRCDEPDTTSCLHGMNGDCIDEDDLITTRPSGSSLADSDRTIGGTLMFPSLESNSKRASVLIVSTFALLFQSTLYLRSCADASTRYIPQIPMGLYYTWRPMCGPTLFSDGIWRLFKPDNPTDTEKCRCFVLLNGRGALPSPLAMLLVQICVQGEGAVALALVHCGRMSTDLVVPRLSSQYSFKQDLWAFTFLQYEQSRFKFEVHPEARQLISSVSCYSGDIFA</sequence>